<protein>
    <submittedName>
        <fullName evidence="1">Uncharacterized protein</fullName>
    </submittedName>
</protein>
<accession>A0ACD3AH77</accession>
<evidence type="ECO:0000313" key="1">
    <source>
        <dbReference type="EMBL" id="TFK65117.1"/>
    </source>
</evidence>
<dbReference type="Proteomes" id="UP000308600">
    <property type="component" value="Unassembled WGS sequence"/>
</dbReference>
<reference evidence="1 2" key="1">
    <citation type="journal article" date="2019" name="Nat. Ecol. Evol.">
        <title>Megaphylogeny resolves global patterns of mushroom evolution.</title>
        <authorList>
            <person name="Varga T."/>
            <person name="Krizsan K."/>
            <person name="Foldi C."/>
            <person name="Dima B."/>
            <person name="Sanchez-Garcia M."/>
            <person name="Sanchez-Ramirez S."/>
            <person name="Szollosi G.J."/>
            <person name="Szarkandi J.G."/>
            <person name="Papp V."/>
            <person name="Albert L."/>
            <person name="Andreopoulos W."/>
            <person name="Angelini C."/>
            <person name="Antonin V."/>
            <person name="Barry K.W."/>
            <person name="Bougher N.L."/>
            <person name="Buchanan P."/>
            <person name="Buyck B."/>
            <person name="Bense V."/>
            <person name="Catcheside P."/>
            <person name="Chovatia M."/>
            <person name="Cooper J."/>
            <person name="Damon W."/>
            <person name="Desjardin D."/>
            <person name="Finy P."/>
            <person name="Geml J."/>
            <person name="Haridas S."/>
            <person name="Hughes K."/>
            <person name="Justo A."/>
            <person name="Karasinski D."/>
            <person name="Kautmanova I."/>
            <person name="Kiss B."/>
            <person name="Kocsube S."/>
            <person name="Kotiranta H."/>
            <person name="LaButti K.M."/>
            <person name="Lechner B.E."/>
            <person name="Liimatainen K."/>
            <person name="Lipzen A."/>
            <person name="Lukacs Z."/>
            <person name="Mihaltcheva S."/>
            <person name="Morgado L.N."/>
            <person name="Niskanen T."/>
            <person name="Noordeloos M.E."/>
            <person name="Ohm R.A."/>
            <person name="Ortiz-Santana B."/>
            <person name="Ovrebo C."/>
            <person name="Racz N."/>
            <person name="Riley R."/>
            <person name="Savchenko A."/>
            <person name="Shiryaev A."/>
            <person name="Soop K."/>
            <person name="Spirin V."/>
            <person name="Szebenyi C."/>
            <person name="Tomsovsky M."/>
            <person name="Tulloss R.E."/>
            <person name="Uehling J."/>
            <person name="Grigoriev I.V."/>
            <person name="Vagvolgyi C."/>
            <person name="Papp T."/>
            <person name="Martin F.M."/>
            <person name="Miettinen O."/>
            <person name="Hibbett D.S."/>
            <person name="Nagy L.G."/>
        </authorList>
    </citation>
    <scope>NUCLEOTIDE SEQUENCE [LARGE SCALE GENOMIC DNA]</scope>
    <source>
        <strain evidence="1 2">NL-1719</strain>
    </source>
</reference>
<name>A0ACD3AH77_9AGAR</name>
<organism evidence="1 2">
    <name type="scientific">Pluteus cervinus</name>
    <dbReference type="NCBI Taxonomy" id="181527"/>
    <lineage>
        <taxon>Eukaryota</taxon>
        <taxon>Fungi</taxon>
        <taxon>Dikarya</taxon>
        <taxon>Basidiomycota</taxon>
        <taxon>Agaricomycotina</taxon>
        <taxon>Agaricomycetes</taxon>
        <taxon>Agaricomycetidae</taxon>
        <taxon>Agaricales</taxon>
        <taxon>Pluteineae</taxon>
        <taxon>Pluteaceae</taxon>
        <taxon>Pluteus</taxon>
    </lineage>
</organism>
<sequence>METRPAHSLLSAQNLQTAGIYDWQQWERLRTDMLEALEKLNFQGDSGQLAASKVFTEAPNPWLSISSLGLVGLPFSERDAKNLVASFNQGPSIHYMRVNNTWKVDSSALSLQNPEWNRYLNNVILKFITDQLDVNQASKPPRLELDKLLVCEVGSNFVSDQGPGVGKPPGTYATVVISLPSTYTGGAIRVLQGGQSKVLDVSSKPFFLGVSFWFTDSQHTVEPVQSGYRLALTYHLIHTSAVVPIPTPPIVSDALDQVGDVLRKWEQGSYTAHSGVLASLLPHHKSPFFLHNQGLKGLDDSDIRNLRRLQSVAEDLGYQIYMGDLECKVVGYTSDYGGSDDPSVDADEDDVFMQITGLVDLNGTRLPGIPPDGLKIDEADLLQGTFFRRVKPDDSHRGGRHVTYTYYRRAFVIFHNIYAQKLMLELRGFSYAISELTKVVPSCLAPKDLSLADAALLKMGAGYELTQRISQMFDLALNWEDVALWKKVSKKAQRPSDLQENDLLAALKTFGFEAVIPVIEGKINGTSKFGEKIGFIDTISANLGADDSRPNWRSEHHLKALASVEHLHEEDIPQVMSLARMHGLKKIMDRLLPTLQHNGWYQRYYQVLTRKLHEAATSCADDSEEWERFANMFLDITTKSWAKNGWGHMNDRKLEDALELIDLCLSLGRPVASQSVLNVIAPKENAYDMWNEYLRLIPWTPQLCDLLSRFGLSIASPPFDDLARHIVGSYARDILGAPEKPVGSRRAIKIEKVGCGCQHCEALDAFIVSSQEQVKLRVPETSYGHLARHISRAAHILGSPSTSFQGRFRTLEFSKAPPVLVACRETNRVSDAKAIVEGLGGAAVISQLMGDRFVDVRRTLDHREPFEWPRDYLTQAWSSTSAQTPSVSQTPHVVSFSDKAGMI</sequence>
<dbReference type="EMBL" id="ML208447">
    <property type="protein sequence ID" value="TFK65117.1"/>
    <property type="molecule type" value="Genomic_DNA"/>
</dbReference>
<gene>
    <name evidence="1" type="ORF">BDN72DRAFT_845886</name>
</gene>
<keyword evidence="2" id="KW-1185">Reference proteome</keyword>
<evidence type="ECO:0000313" key="2">
    <source>
        <dbReference type="Proteomes" id="UP000308600"/>
    </source>
</evidence>
<proteinExistence type="predicted"/>